<sequence>MRIQICLSGGEIVKIVFPNLQL</sequence>
<dbReference type="EMBL" id="JAHWGI010000532">
    <property type="protein sequence ID" value="KAK3916481.1"/>
    <property type="molecule type" value="Genomic_DNA"/>
</dbReference>
<keyword evidence="2" id="KW-1185">Reference proteome</keyword>
<dbReference type="AlphaFoldDB" id="A0AAE1H832"/>
<evidence type="ECO:0000313" key="1">
    <source>
        <dbReference type="EMBL" id="KAK3916481.1"/>
    </source>
</evidence>
<comment type="caution">
    <text evidence="1">The sequence shown here is derived from an EMBL/GenBank/DDBJ whole genome shotgun (WGS) entry which is preliminary data.</text>
</comment>
<organism evidence="1 2">
    <name type="scientific">Frankliniella fusca</name>
    <dbReference type="NCBI Taxonomy" id="407009"/>
    <lineage>
        <taxon>Eukaryota</taxon>
        <taxon>Metazoa</taxon>
        <taxon>Ecdysozoa</taxon>
        <taxon>Arthropoda</taxon>
        <taxon>Hexapoda</taxon>
        <taxon>Insecta</taxon>
        <taxon>Pterygota</taxon>
        <taxon>Neoptera</taxon>
        <taxon>Paraneoptera</taxon>
        <taxon>Thysanoptera</taxon>
        <taxon>Terebrantia</taxon>
        <taxon>Thripoidea</taxon>
        <taxon>Thripidae</taxon>
        <taxon>Frankliniella</taxon>
    </lineage>
</organism>
<evidence type="ECO:0000313" key="2">
    <source>
        <dbReference type="Proteomes" id="UP001219518"/>
    </source>
</evidence>
<gene>
    <name evidence="1" type="ORF">KUF71_006255</name>
</gene>
<name>A0AAE1H832_9NEOP</name>
<reference evidence="1" key="2">
    <citation type="journal article" date="2023" name="BMC Genomics">
        <title>Pest status, molecular evolution, and epigenetic factors derived from the genome assembly of Frankliniella fusca, a thysanopteran phytovirus vector.</title>
        <authorList>
            <person name="Catto M.A."/>
            <person name="Labadie P.E."/>
            <person name="Jacobson A.L."/>
            <person name="Kennedy G.G."/>
            <person name="Srinivasan R."/>
            <person name="Hunt B.G."/>
        </authorList>
    </citation>
    <scope>NUCLEOTIDE SEQUENCE</scope>
    <source>
        <strain evidence="1">PL_HMW_Pooled</strain>
    </source>
</reference>
<accession>A0AAE1H832</accession>
<proteinExistence type="predicted"/>
<reference evidence="1" key="1">
    <citation type="submission" date="2021-07" db="EMBL/GenBank/DDBJ databases">
        <authorList>
            <person name="Catto M.A."/>
            <person name="Jacobson A."/>
            <person name="Kennedy G."/>
            <person name="Labadie P."/>
            <person name="Hunt B.G."/>
            <person name="Srinivasan R."/>
        </authorList>
    </citation>
    <scope>NUCLEOTIDE SEQUENCE</scope>
    <source>
        <strain evidence="1">PL_HMW_Pooled</strain>
        <tissue evidence="1">Head</tissue>
    </source>
</reference>
<protein>
    <submittedName>
        <fullName evidence="1">Uncharacterized protein</fullName>
    </submittedName>
</protein>
<dbReference type="Proteomes" id="UP001219518">
    <property type="component" value="Unassembled WGS sequence"/>
</dbReference>